<evidence type="ECO:0000256" key="1">
    <source>
        <dbReference type="SAM" id="SignalP"/>
    </source>
</evidence>
<dbReference type="Proteomes" id="UP000242642">
    <property type="component" value="Unassembled WGS sequence"/>
</dbReference>
<proteinExistence type="predicted"/>
<feature type="signal peptide" evidence="1">
    <location>
        <begin position="1"/>
        <end position="37"/>
    </location>
</feature>
<dbReference type="OrthoDB" id="9803456at2"/>
<feature type="chain" id="PRO_5017209140" evidence="1">
    <location>
        <begin position="38"/>
        <end position="408"/>
    </location>
</feature>
<name>A0A1H9Y825_9GAMM</name>
<protein>
    <submittedName>
        <fullName evidence="2">Uncharacterized protein</fullName>
    </submittedName>
</protein>
<keyword evidence="3" id="KW-1185">Reference proteome</keyword>
<sequence>MKYMMKRLHQNMKLGCISRACILTFTISTLTTLTAYANLDQAYQISSGATGELLGYAPGIRTAITVNNLDGELRVCSKAKVHYQVLDVDGDWDRPFMENNREGTQNSITWWFESASGERIQVDKRSLGIDPDSRVDQTVITIPKYVKDALDDSNIVPVEGGVLSYDIRPYTPLDSSPDTSSHPLQVKDFSRAYYLRMAEIPGYFEVSDINEPHDLPIKFIELQVSVPNPNPLSPGILMPGLTIPNGHSFIKEINILPANPEDCDVEDGSFTVNILDDEGKPIENYFTVNNRYTAADVELNGKKLRREDLIDSQLVWRLFKPVEGSSCDIQNPQDREKLECFISETYTETDLFDEGGKRVQHHFNELGELEYSEFFTQRSNLDASDKLRSKGPNYSEQGYFIGVSFLSK</sequence>
<reference evidence="3" key="1">
    <citation type="submission" date="2016-10" db="EMBL/GenBank/DDBJ databases">
        <authorList>
            <person name="Varghese N."/>
            <person name="Submissions S."/>
        </authorList>
    </citation>
    <scope>NUCLEOTIDE SEQUENCE [LARGE SCALE GENOMIC DNA]</scope>
    <source>
        <strain evidence="3">DSM 18579</strain>
    </source>
</reference>
<evidence type="ECO:0000313" key="3">
    <source>
        <dbReference type="Proteomes" id="UP000242642"/>
    </source>
</evidence>
<accession>A0A1H9Y825</accession>
<dbReference type="STRING" id="1123402.SAMN02583745_00107"/>
<organism evidence="2 3">
    <name type="scientific">Thorsellia anophelis DSM 18579</name>
    <dbReference type="NCBI Taxonomy" id="1123402"/>
    <lineage>
        <taxon>Bacteria</taxon>
        <taxon>Pseudomonadati</taxon>
        <taxon>Pseudomonadota</taxon>
        <taxon>Gammaproteobacteria</taxon>
        <taxon>Enterobacterales</taxon>
        <taxon>Thorselliaceae</taxon>
        <taxon>Thorsellia</taxon>
    </lineage>
</organism>
<keyword evidence="1" id="KW-0732">Signal</keyword>
<gene>
    <name evidence="2" type="ORF">SAMN02583745_00107</name>
</gene>
<evidence type="ECO:0000313" key="2">
    <source>
        <dbReference type="EMBL" id="SES64929.1"/>
    </source>
</evidence>
<dbReference type="RefSeq" id="WP_093316603.1">
    <property type="nucleotide sequence ID" value="NZ_FOHV01000001.1"/>
</dbReference>
<dbReference type="EMBL" id="FOHV01000001">
    <property type="protein sequence ID" value="SES64929.1"/>
    <property type="molecule type" value="Genomic_DNA"/>
</dbReference>
<dbReference type="AlphaFoldDB" id="A0A1H9Y825"/>